<keyword evidence="10 16" id="KW-0798">TonB box</keyword>
<evidence type="ECO:0000256" key="17">
    <source>
        <dbReference type="SAM" id="SignalP"/>
    </source>
</evidence>
<keyword evidence="3 14" id="KW-0813">Transport</keyword>
<accession>A0ABX0LRR9</accession>
<evidence type="ECO:0000313" key="21">
    <source>
        <dbReference type="Proteomes" id="UP000785613"/>
    </source>
</evidence>
<keyword evidence="8" id="KW-0408">Iron</keyword>
<keyword evidence="4 14" id="KW-1134">Transmembrane beta strand</keyword>
<keyword evidence="5" id="KW-0410">Iron transport</keyword>
<keyword evidence="11 14" id="KW-0472">Membrane</keyword>
<evidence type="ECO:0000259" key="18">
    <source>
        <dbReference type="Pfam" id="PF00593"/>
    </source>
</evidence>
<protein>
    <submittedName>
        <fullName evidence="20">TonB-dependent siderophore receptor</fullName>
    </submittedName>
</protein>
<evidence type="ECO:0000256" key="15">
    <source>
        <dbReference type="PROSITE-ProRule" id="PRU10144"/>
    </source>
</evidence>
<dbReference type="PROSITE" id="PS01156">
    <property type="entry name" value="TONB_DEPENDENT_REC_2"/>
    <property type="match status" value="1"/>
</dbReference>
<evidence type="ECO:0000256" key="6">
    <source>
        <dbReference type="ARBA" id="ARBA00022692"/>
    </source>
</evidence>
<name>A0ABX0LRR9_9BURK</name>
<dbReference type="InterPro" id="IPR039426">
    <property type="entry name" value="TonB-dep_rcpt-like"/>
</dbReference>
<evidence type="ECO:0000256" key="13">
    <source>
        <dbReference type="ARBA" id="ARBA00023237"/>
    </source>
</evidence>
<evidence type="ECO:0000256" key="3">
    <source>
        <dbReference type="ARBA" id="ARBA00022448"/>
    </source>
</evidence>
<evidence type="ECO:0000256" key="5">
    <source>
        <dbReference type="ARBA" id="ARBA00022496"/>
    </source>
</evidence>
<keyword evidence="7 17" id="KW-0732">Signal</keyword>
<feature type="domain" description="TonB-dependent receptor-like beta-barrel" evidence="18">
    <location>
        <begin position="255"/>
        <end position="698"/>
    </location>
</feature>
<evidence type="ECO:0000313" key="20">
    <source>
        <dbReference type="EMBL" id="NHZ36699.1"/>
    </source>
</evidence>
<evidence type="ECO:0000256" key="10">
    <source>
        <dbReference type="ARBA" id="ARBA00023077"/>
    </source>
</evidence>
<sequence length="733" mass="77319">MHKPHFAPTPFALAAFLLASFAAQAQAQTSAVESDAAIPTVTVTASADASAEGLSRAYAGGQVARGGRMGLLGNMDIMNSAFSSTSYTQQFIADQQARSVGDLLQSDPAVRLSRGYGNFQEVYMIRGFALDSDDVGYNGLYGVLPRQYVSPELLERVEVFRGASAFLNGAAPGGSGSGGAINLMPKRAGNSPLTEVTVGVESGGHAYAAIDLGRRFGDQQQFGMRLNAAKRGGETSVAREEHGVSMFSVGLDYRARALRLSADAGYQDFDLDAPRPSVGTAGIAAIPGAPDARRNFGQPWSFSRERDVFGTMRAEVDLGNEMTAWAAVGTRSTKESNSLGEPALSSLDGNASVYRFDNARKQEIRTGELGLRARVRTGALAHALVASWSGHWNEAKNAYAISNFAGVPTNIYHPLDAAAPLPDFFTGGVMSDPRITQKTILTSYAVADTVSLLDDNVMITLGLRRQTIKDAGFAYGSAQQTSQYDGSANTPVASVVYKVNKRVSVYANYIEALVKGPVASGNTAAGRQVANLGEVFSPYKSKQKEAGVKYDGGKLGMSAAVFTTAKPLLAIQGDVAGLFGEQSNQGVELSLFGAPLRGVRLLGGLTLLDTEQGNTNIAANNGKHAIGAPKTQLNASAEWDVPGVSGLSVNLRSLYTSTQYADLANTKQVPAWTRIDIGARYLTSIGARTLTLRARIDNAANRNYWASTGSSFDAGYLVAATPRTVVLSGSLAF</sequence>
<feature type="short sequence motif" description="TonB C-terminal box" evidence="15">
    <location>
        <begin position="716"/>
        <end position="733"/>
    </location>
</feature>
<gene>
    <name evidence="20" type="ORF">F0185_24335</name>
</gene>
<evidence type="ECO:0000256" key="2">
    <source>
        <dbReference type="ARBA" id="ARBA00009810"/>
    </source>
</evidence>
<dbReference type="RefSeq" id="WP_167228889.1">
    <property type="nucleotide sequence ID" value="NZ_VUYU01000020.1"/>
</dbReference>
<organism evidence="20 21">
    <name type="scientific">Massilia rubra</name>
    <dbReference type="NCBI Taxonomy" id="2607910"/>
    <lineage>
        <taxon>Bacteria</taxon>
        <taxon>Pseudomonadati</taxon>
        <taxon>Pseudomonadota</taxon>
        <taxon>Betaproteobacteria</taxon>
        <taxon>Burkholderiales</taxon>
        <taxon>Oxalobacteraceae</taxon>
        <taxon>Telluria group</taxon>
        <taxon>Massilia</taxon>
    </lineage>
</organism>
<keyword evidence="9" id="KW-0406">Ion transport</keyword>
<dbReference type="InterPro" id="IPR010917">
    <property type="entry name" value="TonB_rcpt_CS"/>
</dbReference>
<comment type="subcellular location">
    <subcellularLocation>
        <location evidence="1 14">Cell outer membrane</location>
        <topology evidence="1 14">Multi-pass membrane protein</topology>
    </subcellularLocation>
</comment>
<dbReference type="Pfam" id="PF00593">
    <property type="entry name" value="TonB_dep_Rec_b-barrel"/>
    <property type="match status" value="1"/>
</dbReference>
<keyword evidence="13 14" id="KW-0998">Cell outer membrane</keyword>
<keyword evidence="12 20" id="KW-0675">Receptor</keyword>
<evidence type="ECO:0000256" key="12">
    <source>
        <dbReference type="ARBA" id="ARBA00023170"/>
    </source>
</evidence>
<dbReference type="InterPro" id="IPR000531">
    <property type="entry name" value="Beta-barrel_TonB"/>
</dbReference>
<dbReference type="CDD" id="cd01347">
    <property type="entry name" value="ligand_gated_channel"/>
    <property type="match status" value="1"/>
</dbReference>
<dbReference type="InterPro" id="IPR036942">
    <property type="entry name" value="Beta-barrel_TonB_sf"/>
</dbReference>
<dbReference type="EMBL" id="VUYU01000020">
    <property type="protein sequence ID" value="NHZ36699.1"/>
    <property type="molecule type" value="Genomic_DNA"/>
</dbReference>
<evidence type="ECO:0000256" key="9">
    <source>
        <dbReference type="ARBA" id="ARBA00023065"/>
    </source>
</evidence>
<evidence type="ECO:0000256" key="1">
    <source>
        <dbReference type="ARBA" id="ARBA00004571"/>
    </source>
</evidence>
<feature type="chain" id="PRO_5046560799" evidence="17">
    <location>
        <begin position="28"/>
        <end position="733"/>
    </location>
</feature>
<evidence type="ECO:0000256" key="8">
    <source>
        <dbReference type="ARBA" id="ARBA00023004"/>
    </source>
</evidence>
<dbReference type="PANTHER" id="PTHR32552">
    <property type="entry name" value="FERRICHROME IRON RECEPTOR-RELATED"/>
    <property type="match status" value="1"/>
</dbReference>
<dbReference type="Proteomes" id="UP000785613">
    <property type="component" value="Unassembled WGS sequence"/>
</dbReference>
<evidence type="ECO:0000256" key="11">
    <source>
        <dbReference type="ARBA" id="ARBA00023136"/>
    </source>
</evidence>
<feature type="signal peptide" evidence="17">
    <location>
        <begin position="1"/>
        <end position="27"/>
    </location>
</feature>
<evidence type="ECO:0000256" key="4">
    <source>
        <dbReference type="ARBA" id="ARBA00022452"/>
    </source>
</evidence>
<dbReference type="SUPFAM" id="SSF56935">
    <property type="entry name" value="Porins"/>
    <property type="match status" value="1"/>
</dbReference>
<evidence type="ECO:0000256" key="14">
    <source>
        <dbReference type="PROSITE-ProRule" id="PRU01360"/>
    </source>
</evidence>
<evidence type="ECO:0000256" key="7">
    <source>
        <dbReference type="ARBA" id="ARBA00022729"/>
    </source>
</evidence>
<reference evidence="20 21" key="1">
    <citation type="submission" date="2019-09" db="EMBL/GenBank/DDBJ databases">
        <title>Taxonomy of Antarctic Massilia spp.: description of Massilia rubra sp. nov., Massilia aquatica sp. nov., Massilia mucilaginosa sp. nov., Massilia frigida sp. nov. isolated from streams, lakes and regoliths.</title>
        <authorList>
            <person name="Holochova P."/>
            <person name="Sedlacek I."/>
            <person name="Kralova S."/>
            <person name="Maslanova I."/>
            <person name="Busse H.-J."/>
            <person name="Stankova E."/>
            <person name="Vrbovska V."/>
            <person name="Kovarovic V."/>
            <person name="Bartak M."/>
            <person name="Svec P."/>
            <person name="Pantucek R."/>
        </authorList>
    </citation>
    <scope>NUCLEOTIDE SEQUENCE [LARGE SCALE GENOMIC DNA]</scope>
    <source>
        <strain evidence="20 21">CCM 8692</strain>
    </source>
</reference>
<dbReference type="Gene3D" id="2.170.130.10">
    <property type="entry name" value="TonB-dependent receptor, plug domain"/>
    <property type="match status" value="1"/>
</dbReference>
<evidence type="ECO:0000256" key="16">
    <source>
        <dbReference type="RuleBase" id="RU003357"/>
    </source>
</evidence>
<comment type="similarity">
    <text evidence="2 14 16">Belongs to the TonB-dependent receptor family.</text>
</comment>
<keyword evidence="21" id="KW-1185">Reference proteome</keyword>
<dbReference type="InterPro" id="IPR037066">
    <property type="entry name" value="Plug_dom_sf"/>
</dbReference>
<feature type="domain" description="TonB-dependent receptor plug" evidence="19">
    <location>
        <begin position="77"/>
        <end position="174"/>
    </location>
</feature>
<dbReference type="PANTHER" id="PTHR32552:SF82">
    <property type="entry name" value="FCUA PROTEIN"/>
    <property type="match status" value="1"/>
</dbReference>
<keyword evidence="6 14" id="KW-0812">Transmembrane</keyword>
<dbReference type="NCBIfam" id="TIGR01783">
    <property type="entry name" value="TonB-siderophor"/>
    <property type="match status" value="1"/>
</dbReference>
<dbReference type="Pfam" id="PF07715">
    <property type="entry name" value="Plug"/>
    <property type="match status" value="1"/>
</dbReference>
<comment type="caution">
    <text evidence="20">The sequence shown here is derived from an EMBL/GenBank/DDBJ whole genome shotgun (WGS) entry which is preliminary data.</text>
</comment>
<proteinExistence type="inferred from homology"/>
<evidence type="ECO:0000259" key="19">
    <source>
        <dbReference type="Pfam" id="PF07715"/>
    </source>
</evidence>
<dbReference type="Gene3D" id="2.40.170.20">
    <property type="entry name" value="TonB-dependent receptor, beta-barrel domain"/>
    <property type="match status" value="1"/>
</dbReference>
<dbReference type="InterPro" id="IPR010105">
    <property type="entry name" value="TonB_sidphr_rcpt"/>
</dbReference>
<dbReference type="PROSITE" id="PS52016">
    <property type="entry name" value="TONB_DEPENDENT_REC_3"/>
    <property type="match status" value="1"/>
</dbReference>
<dbReference type="InterPro" id="IPR012910">
    <property type="entry name" value="Plug_dom"/>
</dbReference>